<feature type="domain" description="L-fucose isomerase C-terminal" evidence="5">
    <location>
        <begin position="333"/>
        <end position="462"/>
    </location>
</feature>
<dbReference type="Pfam" id="PF02952">
    <property type="entry name" value="Fucose_iso_C"/>
    <property type="match status" value="1"/>
</dbReference>
<dbReference type="Gene3D" id="3.20.14.10">
    <property type="entry name" value="L-fucose/L-arabinose isomerase, C-terminal"/>
    <property type="match status" value="1"/>
</dbReference>
<evidence type="ECO:0000256" key="2">
    <source>
        <dbReference type="ARBA" id="ARBA00023211"/>
    </source>
</evidence>
<evidence type="ECO:0000259" key="5">
    <source>
        <dbReference type="Pfam" id="PF02952"/>
    </source>
</evidence>
<accession>A0A1G8GZY1</accession>
<dbReference type="InterPro" id="IPR012889">
    <property type="entry name" value="Fucose_isomerase_N2"/>
</dbReference>
<dbReference type="Gene3D" id="3.40.275.10">
    <property type="entry name" value="L-fucose Isomerase, Chain A, domain 2"/>
    <property type="match status" value="1"/>
</dbReference>
<dbReference type="Gene3D" id="3.40.50.1070">
    <property type="match status" value="1"/>
</dbReference>
<evidence type="ECO:0000256" key="1">
    <source>
        <dbReference type="ARBA" id="ARBA00022723"/>
    </source>
</evidence>
<dbReference type="InterPro" id="IPR005763">
    <property type="entry name" value="Fucose_isomerase"/>
</dbReference>
<protein>
    <submittedName>
        <fullName evidence="8">L-fucose isomerase</fullName>
    </submittedName>
</protein>
<dbReference type="EMBL" id="FNCY01000011">
    <property type="protein sequence ID" value="SDH99821.1"/>
    <property type="molecule type" value="Genomic_DNA"/>
</dbReference>
<evidence type="ECO:0000256" key="4">
    <source>
        <dbReference type="ARBA" id="ARBA00023277"/>
    </source>
</evidence>
<dbReference type="GO" id="GO:0005737">
    <property type="term" value="C:cytoplasm"/>
    <property type="evidence" value="ECO:0007669"/>
    <property type="project" value="InterPro"/>
</dbReference>
<dbReference type="Proteomes" id="UP000198607">
    <property type="component" value="Unassembled WGS sequence"/>
</dbReference>
<dbReference type="InterPro" id="IPR038393">
    <property type="entry name" value="Fuc_iso_dom3_sf"/>
</dbReference>
<dbReference type="STRING" id="83767.SAMN05660652_02690"/>
<sequence length="466" mass="52103">MIRVTVISFSDGRKRVHDELEPYIAKQAERIRASLESTGEVQVRLAESIVWNNALAKSEAIACLADYPDAVILNIPVFAFPNFAMIVASLVTAPCLAIAPVNGKLPGLGGLQAATNAIRQVGFKCDKVWGNIDEHTTLDKVMSFLRAAHAVTQLKGQVYGLIGGRSIGMASGAVNPDAWMRIFGVDADHVDQSEILRRAEHVDPERVEAALSWLAQNVRAIHYDGDKLTPESLKMQIRCYMATKELIEERHFDFVGVKCHYDLSEYYVTQCLAAALFNDPYDWDGSKKPVIYSCEADADGALTMQIMNLVSNKPALFFDFRHYDKEACVFVFCNCGSMSTWYAARSSKPETNLKKVSLHPIISKYGGKGCHVQYIADRGEMTLGRLTRVGGEYKMTLFRGRLKSFPEEKLQESCSVWPHGFLEPYVDPWRVIEGYDCNHVHGIYGDYVDALVKFCELKDIQCEVLS</sequence>
<keyword evidence="9" id="KW-1185">Reference proteome</keyword>
<dbReference type="InterPro" id="IPR012888">
    <property type="entry name" value="Fucose_iso_N1"/>
</dbReference>
<evidence type="ECO:0000259" key="6">
    <source>
        <dbReference type="Pfam" id="PF07881"/>
    </source>
</evidence>
<name>A0A1G8GZY1_9RHOO</name>
<organism evidence="8 9">
    <name type="scientific">Propionivibrio dicarboxylicus</name>
    <dbReference type="NCBI Taxonomy" id="83767"/>
    <lineage>
        <taxon>Bacteria</taxon>
        <taxon>Pseudomonadati</taxon>
        <taxon>Pseudomonadota</taxon>
        <taxon>Betaproteobacteria</taxon>
        <taxon>Rhodocyclales</taxon>
        <taxon>Rhodocyclaceae</taxon>
        <taxon>Propionivibrio</taxon>
    </lineage>
</organism>
<dbReference type="OrthoDB" id="9760430at2"/>
<gene>
    <name evidence="8" type="ORF">SAMN05660652_02690</name>
</gene>
<dbReference type="PANTHER" id="PTHR37840:SF1">
    <property type="entry name" value="L-FUCOSE ISOMERASE"/>
    <property type="match status" value="1"/>
</dbReference>
<dbReference type="InterPro" id="IPR038391">
    <property type="entry name" value="Fucose_iso_dom1_sf"/>
</dbReference>
<dbReference type="AlphaFoldDB" id="A0A1G8GZY1"/>
<feature type="domain" description="L-fucose isomerase N-terminal-2" evidence="7">
    <location>
        <begin position="159"/>
        <end position="220"/>
    </location>
</feature>
<evidence type="ECO:0000313" key="9">
    <source>
        <dbReference type="Proteomes" id="UP000198607"/>
    </source>
</evidence>
<dbReference type="SUPFAM" id="SSF53743">
    <property type="entry name" value="FucI/AraA N-terminal and middle domains"/>
    <property type="match status" value="1"/>
</dbReference>
<dbReference type="InterPro" id="IPR038392">
    <property type="entry name" value="Fucose_isomerase_dom2_sf"/>
</dbReference>
<evidence type="ECO:0000313" key="8">
    <source>
        <dbReference type="EMBL" id="SDH99821.1"/>
    </source>
</evidence>
<feature type="domain" description="L-fucose isomerase N-terminal-1" evidence="6">
    <location>
        <begin position="2"/>
        <end position="156"/>
    </location>
</feature>
<evidence type="ECO:0000259" key="7">
    <source>
        <dbReference type="Pfam" id="PF07882"/>
    </source>
</evidence>
<proteinExistence type="predicted"/>
<dbReference type="Pfam" id="PF07882">
    <property type="entry name" value="Fucose_iso_N2"/>
    <property type="match status" value="1"/>
</dbReference>
<dbReference type="GO" id="GO:0042355">
    <property type="term" value="P:L-fucose catabolic process"/>
    <property type="evidence" value="ECO:0007669"/>
    <property type="project" value="TreeGrafter"/>
</dbReference>
<dbReference type="GO" id="GO:0019571">
    <property type="term" value="P:D-arabinose catabolic process"/>
    <property type="evidence" value="ECO:0007669"/>
    <property type="project" value="TreeGrafter"/>
</dbReference>
<keyword evidence="1" id="KW-0479">Metal-binding</keyword>
<dbReference type="GO" id="GO:0008790">
    <property type="term" value="F:arabinose isomerase activity"/>
    <property type="evidence" value="ECO:0007669"/>
    <property type="project" value="TreeGrafter"/>
</dbReference>
<evidence type="ECO:0000256" key="3">
    <source>
        <dbReference type="ARBA" id="ARBA00023235"/>
    </source>
</evidence>
<dbReference type="InterPro" id="IPR015888">
    <property type="entry name" value="Fuc_isomerase_C"/>
</dbReference>
<keyword evidence="3 8" id="KW-0413">Isomerase</keyword>
<keyword evidence="2" id="KW-0464">Manganese</keyword>
<dbReference type="GO" id="GO:0008736">
    <property type="term" value="F:L-fucose isomerase activity"/>
    <property type="evidence" value="ECO:0007669"/>
    <property type="project" value="InterPro"/>
</dbReference>
<dbReference type="PANTHER" id="PTHR37840">
    <property type="entry name" value="L-FUCOSE ISOMERASE"/>
    <property type="match status" value="1"/>
</dbReference>
<dbReference type="RefSeq" id="WP_091938416.1">
    <property type="nucleotide sequence ID" value="NZ_FNCY01000011.1"/>
</dbReference>
<dbReference type="GO" id="GO:0030145">
    <property type="term" value="F:manganese ion binding"/>
    <property type="evidence" value="ECO:0007669"/>
    <property type="project" value="InterPro"/>
</dbReference>
<reference evidence="8 9" key="1">
    <citation type="submission" date="2016-10" db="EMBL/GenBank/DDBJ databases">
        <authorList>
            <person name="de Groot N.N."/>
        </authorList>
    </citation>
    <scope>NUCLEOTIDE SEQUENCE [LARGE SCALE GENOMIC DNA]</scope>
    <source>
        <strain evidence="8 9">DSM 5885</strain>
    </source>
</reference>
<dbReference type="Pfam" id="PF07881">
    <property type="entry name" value="Fucose_iso_N1"/>
    <property type="match status" value="1"/>
</dbReference>
<keyword evidence="4" id="KW-0119">Carbohydrate metabolism</keyword>
<dbReference type="InterPro" id="IPR009015">
    <property type="entry name" value="Fucose_isomerase_N/cen_sf"/>
</dbReference>